<evidence type="ECO:0000313" key="6">
    <source>
        <dbReference type="Proteomes" id="UP000001038"/>
    </source>
</evidence>
<feature type="domain" description="C-type lectin" evidence="4">
    <location>
        <begin position="150"/>
        <end position="265"/>
    </location>
</feature>
<keyword evidence="1" id="KW-0430">Lectin</keyword>
<dbReference type="GO" id="GO:0038187">
    <property type="term" value="F:pattern recognition receptor activity"/>
    <property type="evidence" value="ECO:0000318"/>
    <property type="project" value="GO_Central"/>
</dbReference>
<evidence type="ECO:0000256" key="1">
    <source>
        <dbReference type="ARBA" id="ARBA00022734"/>
    </source>
</evidence>
<dbReference type="InterPro" id="IPR016187">
    <property type="entry name" value="CTDL_fold"/>
</dbReference>
<dbReference type="SUPFAM" id="SSF56436">
    <property type="entry name" value="C-type lectin-like"/>
    <property type="match status" value="1"/>
</dbReference>
<dbReference type="Ensembl" id="ENSORLT00000023645.2">
    <property type="protein sequence ID" value="ENSORLP00000023644.2"/>
    <property type="gene ID" value="ENSORLG00000018948.2"/>
</dbReference>
<accession>H2MXH8</accession>
<dbReference type="Pfam" id="PF00059">
    <property type="entry name" value="Lectin_C"/>
    <property type="match status" value="1"/>
</dbReference>
<dbReference type="GeneTree" id="ENSGT00940000165297"/>
<evidence type="ECO:0000313" key="5">
    <source>
        <dbReference type="Ensembl" id="ENSORLP00000023644.2"/>
    </source>
</evidence>
<keyword evidence="6" id="KW-1185">Reference proteome</keyword>
<feature type="region of interest" description="Disordered" evidence="2">
    <location>
        <begin position="262"/>
        <end position="285"/>
    </location>
</feature>
<keyword evidence="3" id="KW-0812">Transmembrane</keyword>
<keyword evidence="3" id="KW-1133">Transmembrane helix</keyword>
<dbReference type="SMART" id="SM00034">
    <property type="entry name" value="CLECT"/>
    <property type="match status" value="1"/>
</dbReference>
<reference evidence="5 6" key="1">
    <citation type="journal article" date="2007" name="Nature">
        <title>The medaka draft genome and insights into vertebrate genome evolution.</title>
        <authorList>
            <person name="Kasahara M."/>
            <person name="Naruse K."/>
            <person name="Sasaki S."/>
            <person name="Nakatani Y."/>
            <person name="Qu W."/>
            <person name="Ahsan B."/>
            <person name="Yamada T."/>
            <person name="Nagayasu Y."/>
            <person name="Doi K."/>
            <person name="Kasai Y."/>
            <person name="Jindo T."/>
            <person name="Kobayashi D."/>
            <person name="Shimada A."/>
            <person name="Toyoda A."/>
            <person name="Kuroki Y."/>
            <person name="Fujiyama A."/>
            <person name="Sasaki T."/>
            <person name="Shimizu A."/>
            <person name="Asakawa S."/>
            <person name="Shimizu N."/>
            <person name="Hashimoto S."/>
            <person name="Yang J."/>
            <person name="Lee Y."/>
            <person name="Matsushima K."/>
            <person name="Sugano S."/>
            <person name="Sakaizumi M."/>
            <person name="Narita T."/>
            <person name="Ohishi K."/>
            <person name="Haga S."/>
            <person name="Ohta F."/>
            <person name="Nomoto H."/>
            <person name="Nogata K."/>
            <person name="Morishita T."/>
            <person name="Endo T."/>
            <person name="Shin-I T."/>
            <person name="Takeda H."/>
            <person name="Morishita S."/>
            <person name="Kohara Y."/>
        </authorList>
    </citation>
    <scope>NUCLEOTIDE SEQUENCE [LARGE SCALE GENOMIC DNA]</scope>
    <source>
        <strain evidence="5 6">Hd-rR</strain>
    </source>
</reference>
<dbReference type="FunCoup" id="H2MXH8">
    <property type="interactions" value="769"/>
</dbReference>
<dbReference type="eggNOG" id="KOG4297">
    <property type="taxonomic scope" value="Eukaryota"/>
</dbReference>
<dbReference type="HOGENOM" id="CLU_049894_2_1_1"/>
<gene>
    <name evidence="5" type="primary">LOC101175140</name>
</gene>
<proteinExistence type="predicted"/>
<dbReference type="AlphaFoldDB" id="H2MXH8"/>
<name>H2MXH8_ORYLA</name>
<reference evidence="5" key="3">
    <citation type="submission" date="2025-09" db="UniProtKB">
        <authorList>
            <consortium name="Ensembl"/>
        </authorList>
    </citation>
    <scope>IDENTIFICATION</scope>
    <source>
        <strain evidence="5">Hd-rR</strain>
    </source>
</reference>
<evidence type="ECO:0000259" key="4">
    <source>
        <dbReference type="PROSITE" id="PS50041"/>
    </source>
</evidence>
<dbReference type="CDD" id="cd03590">
    <property type="entry name" value="CLECT_DC-SIGN_like"/>
    <property type="match status" value="1"/>
</dbReference>
<dbReference type="InterPro" id="IPR016186">
    <property type="entry name" value="C-type_lectin-like/link_sf"/>
</dbReference>
<dbReference type="InParanoid" id="H2MXH8"/>
<dbReference type="InterPro" id="IPR001304">
    <property type="entry name" value="C-type_lectin-like"/>
</dbReference>
<dbReference type="GO" id="GO:0009897">
    <property type="term" value="C:external side of plasma membrane"/>
    <property type="evidence" value="ECO:0000318"/>
    <property type="project" value="GO_Central"/>
</dbReference>
<organism evidence="5 6">
    <name type="scientific">Oryzias latipes</name>
    <name type="common">Japanese rice fish</name>
    <name type="synonym">Japanese killifish</name>
    <dbReference type="NCBI Taxonomy" id="8090"/>
    <lineage>
        <taxon>Eukaryota</taxon>
        <taxon>Metazoa</taxon>
        <taxon>Chordata</taxon>
        <taxon>Craniata</taxon>
        <taxon>Vertebrata</taxon>
        <taxon>Euteleostomi</taxon>
        <taxon>Actinopterygii</taxon>
        <taxon>Neopterygii</taxon>
        <taxon>Teleostei</taxon>
        <taxon>Neoteleostei</taxon>
        <taxon>Acanthomorphata</taxon>
        <taxon>Ovalentaria</taxon>
        <taxon>Atherinomorphae</taxon>
        <taxon>Beloniformes</taxon>
        <taxon>Adrianichthyidae</taxon>
        <taxon>Oryziinae</taxon>
        <taxon>Oryzias</taxon>
    </lineage>
</organism>
<dbReference type="Bgee" id="ENSORLG00000018948">
    <property type="expression patterns" value="Expressed in liver and 9 other cell types or tissues"/>
</dbReference>
<keyword evidence="3" id="KW-0472">Membrane</keyword>
<dbReference type="GO" id="GO:0006955">
    <property type="term" value="P:immune response"/>
    <property type="evidence" value="ECO:0000318"/>
    <property type="project" value="GO_Central"/>
</dbReference>
<dbReference type="PROSITE" id="PS50041">
    <property type="entry name" value="C_TYPE_LECTIN_2"/>
    <property type="match status" value="1"/>
</dbReference>
<dbReference type="Gene3D" id="3.10.100.10">
    <property type="entry name" value="Mannose-Binding Protein A, subunit A"/>
    <property type="match status" value="1"/>
</dbReference>
<evidence type="ECO:0000256" key="2">
    <source>
        <dbReference type="SAM" id="MobiDB-lite"/>
    </source>
</evidence>
<dbReference type="GO" id="GO:0030246">
    <property type="term" value="F:carbohydrate binding"/>
    <property type="evidence" value="ECO:0000318"/>
    <property type="project" value="GO_Central"/>
</dbReference>
<dbReference type="InterPro" id="IPR033989">
    <property type="entry name" value="CD209-like_CTLD"/>
</dbReference>
<dbReference type="InterPro" id="IPR050111">
    <property type="entry name" value="C-type_lectin/snaclec_domain"/>
</dbReference>
<protein>
    <recommendedName>
        <fullName evidence="4">C-type lectin domain-containing protein</fullName>
    </recommendedName>
</protein>
<evidence type="ECO:0000256" key="3">
    <source>
        <dbReference type="SAM" id="Phobius"/>
    </source>
</evidence>
<dbReference type="PANTHER" id="PTHR22803">
    <property type="entry name" value="MANNOSE, PHOSPHOLIPASE, LECTIN RECEPTOR RELATED"/>
    <property type="match status" value="1"/>
</dbReference>
<feature type="transmembrane region" description="Helical" evidence="3">
    <location>
        <begin position="35"/>
        <end position="54"/>
    </location>
</feature>
<dbReference type="Proteomes" id="UP000001038">
    <property type="component" value="Chromosome 18"/>
</dbReference>
<reference evidence="5" key="2">
    <citation type="submission" date="2025-08" db="UniProtKB">
        <authorList>
            <consortium name="Ensembl"/>
        </authorList>
    </citation>
    <scope>IDENTIFICATION</scope>
    <source>
        <strain evidence="5">Hd-rR</strain>
    </source>
</reference>
<dbReference type="STRING" id="8090.ENSORLP00000023644"/>
<sequence>MTTEYRDNMEDDSSSFWNKEPAPMTFSRTSRIRRWLAPALTAAFLLILVIAVGATNTRMLNQLWSLERRVSNLTESHGGSQQLSKELVAYVMCNLLCVTCCGSSVSEALKQLSALDSLTRTVTRLKCSFERFVNNGSVSSGCCPLGWETSGSSCYFFSKSPLSWNDARDWCNARESHLVILMTDSDWDFVTAHSVGTFYWIGLTDERTGKWEWVNQTPYVMNRRRWKPGQPDSWTGHGMGSGDEDCAHLHHDGRLNDLHCSTRLPDGISSQAPPTEASVRLNASP</sequence>